<feature type="transmembrane region" description="Helical" evidence="1">
    <location>
        <begin position="7"/>
        <end position="29"/>
    </location>
</feature>
<feature type="transmembrane region" description="Helical" evidence="1">
    <location>
        <begin position="69"/>
        <end position="89"/>
    </location>
</feature>
<name>A0ABQ3E953_9HYPH</name>
<accession>A0ABQ3E953</accession>
<protein>
    <recommendedName>
        <fullName evidence="2">EamA domain-containing protein</fullName>
    </recommendedName>
</protein>
<feature type="transmembrane region" description="Helical" evidence="1">
    <location>
        <begin position="180"/>
        <end position="204"/>
    </location>
</feature>
<dbReference type="SUPFAM" id="SSF103481">
    <property type="entry name" value="Multidrug resistance efflux transporter EmrE"/>
    <property type="match status" value="1"/>
</dbReference>
<feature type="transmembrane region" description="Helical" evidence="1">
    <location>
        <begin position="234"/>
        <end position="253"/>
    </location>
</feature>
<dbReference type="InterPro" id="IPR037185">
    <property type="entry name" value="EmrE-like"/>
</dbReference>
<feature type="transmembrane region" description="Helical" evidence="1">
    <location>
        <begin position="265"/>
        <end position="283"/>
    </location>
</feature>
<dbReference type="Proteomes" id="UP000637980">
    <property type="component" value="Unassembled WGS sequence"/>
</dbReference>
<dbReference type="Pfam" id="PF00892">
    <property type="entry name" value="EamA"/>
    <property type="match status" value="1"/>
</dbReference>
<evidence type="ECO:0000313" key="3">
    <source>
        <dbReference type="EMBL" id="GHB30271.1"/>
    </source>
</evidence>
<feature type="transmembrane region" description="Helical" evidence="1">
    <location>
        <begin position="35"/>
        <end position="57"/>
    </location>
</feature>
<feature type="transmembrane region" description="Helical" evidence="1">
    <location>
        <begin position="298"/>
        <end position="316"/>
    </location>
</feature>
<feature type="transmembrane region" description="Helical" evidence="1">
    <location>
        <begin position="149"/>
        <end position="168"/>
    </location>
</feature>
<comment type="caution">
    <text evidence="3">The sequence shown here is derived from an EMBL/GenBank/DDBJ whole genome shotgun (WGS) entry which is preliminary data.</text>
</comment>
<feature type="domain" description="EamA" evidence="2">
    <location>
        <begin position="4"/>
        <end position="136"/>
    </location>
</feature>
<keyword evidence="1" id="KW-1133">Transmembrane helix</keyword>
<gene>
    <name evidence="3" type="ORF">GCM10007094_18350</name>
</gene>
<dbReference type="EMBL" id="BMXE01000003">
    <property type="protein sequence ID" value="GHB30271.1"/>
    <property type="molecule type" value="Genomic_DNA"/>
</dbReference>
<organism evidence="3 4">
    <name type="scientific">Pseudovibrio japonicus</name>
    <dbReference type="NCBI Taxonomy" id="366534"/>
    <lineage>
        <taxon>Bacteria</taxon>
        <taxon>Pseudomonadati</taxon>
        <taxon>Pseudomonadota</taxon>
        <taxon>Alphaproteobacteria</taxon>
        <taxon>Hyphomicrobiales</taxon>
        <taxon>Stappiaceae</taxon>
        <taxon>Pseudovibrio</taxon>
    </lineage>
</organism>
<sequence length="328" mass="35098">MTPKGLIVCLATMVSWALLIVISKGLLLTYNLDPWIFTIIQLMFGGLFLITISRKLGATIEALKSPYTWAYGVARVLSAACFTASLLYISAANAGFFGLISVPFSALAFLLLFLRKPSLLELPGHLIIILGVALLISSLEGTYSNPAVYLMIFSEFAVVASVIIAEFHPQNQGDNLNERASLSGVMLVASALIMLICLAALSFVTDGPATTAQDVADWTSNLPLIDLSQVWSPTMWLTAIAVGITLRGVSMFLSMQAISLVGGQNYVATIAALPFTSLLFEVIADKVNYLPQAVPDPITILAGVIMTAGSMGILWARQRKLKTATAFS</sequence>
<evidence type="ECO:0000313" key="4">
    <source>
        <dbReference type="Proteomes" id="UP000637980"/>
    </source>
</evidence>
<proteinExistence type="predicted"/>
<feature type="transmembrane region" description="Helical" evidence="1">
    <location>
        <begin position="126"/>
        <end position="143"/>
    </location>
</feature>
<keyword evidence="1" id="KW-0472">Membrane</keyword>
<feature type="transmembrane region" description="Helical" evidence="1">
    <location>
        <begin position="95"/>
        <end position="114"/>
    </location>
</feature>
<evidence type="ECO:0000256" key="1">
    <source>
        <dbReference type="SAM" id="Phobius"/>
    </source>
</evidence>
<evidence type="ECO:0000259" key="2">
    <source>
        <dbReference type="Pfam" id="PF00892"/>
    </source>
</evidence>
<dbReference type="InterPro" id="IPR000620">
    <property type="entry name" value="EamA_dom"/>
</dbReference>
<keyword evidence="1" id="KW-0812">Transmembrane</keyword>
<dbReference type="RefSeq" id="WP_189436487.1">
    <property type="nucleotide sequence ID" value="NZ_BMXE01000003.1"/>
</dbReference>
<keyword evidence="4" id="KW-1185">Reference proteome</keyword>
<reference evidence="4" key="1">
    <citation type="journal article" date="2019" name="Int. J. Syst. Evol. Microbiol.">
        <title>The Global Catalogue of Microorganisms (GCM) 10K type strain sequencing project: providing services to taxonomists for standard genome sequencing and annotation.</title>
        <authorList>
            <consortium name="The Broad Institute Genomics Platform"/>
            <consortium name="The Broad Institute Genome Sequencing Center for Infectious Disease"/>
            <person name="Wu L."/>
            <person name="Ma J."/>
        </authorList>
    </citation>
    <scope>NUCLEOTIDE SEQUENCE [LARGE SCALE GENOMIC DNA]</scope>
    <source>
        <strain evidence="4">KCTC 12861</strain>
    </source>
</reference>